<feature type="domain" description="Alpha-L-rhamnosidase C-terminal" evidence="7">
    <location>
        <begin position="818"/>
        <end position="883"/>
    </location>
</feature>
<dbReference type="AlphaFoldDB" id="A0A8H5R6B5"/>
<feature type="domain" description="Alpha-L-rhamnosidase six-hairpin glycosidase" evidence="6">
    <location>
        <begin position="461"/>
        <end position="816"/>
    </location>
</feature>
<evidence type="ECO:0000256" key="3">
    <source>
        <dbReference type="ARBA" id="ARBA00022801"/>
    </source>
</evidence>
<dbReference type="Gene3D" id="2.60.120.260">
    <property type="entry name" value="Galactose-binding domain-like"/>
    <property type="match status" value="2"/>
</dbReference>
<dbReference type="RefSeq" id="XP_037203560.1">
    <property type="nucleotide sequence ID" value="XM_037356216.1"/>
</dbReference>
<dbReference type="InterPro" id="IPR016007">
    <property type="entry name" value="Alpha_rhamnosid"/>
</dbReference>
<feature type="domain" description="Bacterial alpha-L-rhamnosidase N-terminal" evidence="5">
    <location>
        <begin position="169"/>
        <end position="345"/>
    </location>
</feature>
<dbReference type="Pfam" id="PF05592">
    <property type="entry name" value="Bac_rhamnosid"/>
    <property type="match status" value="1"/>
</dbReference>
<dbReference type="Pfam" id="PF17390">
    <property type="entry name" value="Bac_rhamnosid_C"/>
    <property type="match status" value="1"/>
</dbReference>
<dbReference type="GeneID" id="59308486"/>
<sequence length="940" mass="104579">MSSTPVRAPVFEHHHNGLGVSAARPRLSWQFYSSPDTAEGWIQTAYDVEIRFSSSWDMVGIYHVESTQSVLVPWPTRPLASRESAHVRVRVYGKAQGQVQNCVSSASSPEPSAWSPPSSVETALLDHADFYANFITSAERIESLGTLRPIRFRKTFTVPDKFLSCDSLSARLYITALGIFKVWINGQVASDEFMAPGWTSYKHRLVYRIHDVSKLIRTGEMNVFCAEVAEGWYAGRLGFDGGSRFRYGDDLALFAQLEVRTNTWTNSSSESFKVLSDDTWSAMPSAITSSSIYDGEVLDCSDEVEAWTEPSTEWPADKAMTTRVLTNPQCGKLVAPDAPPIRTTQRVACKQVLKSKTGKVILDFGQNLVGKVLIPSLELLDGETVTLRHAEVLEHGELGTRPLRDAKSMDTIIGAAGKKLTDWTPSFTYHGFRYVQVDGWPSREPSPEALYALVIHSDMKRRGFFECSNRAVNQLHSNVVWSMRGNFLSIPTDCPQRDERLGWTGDLQVFCKTATYLYDTLGVLASWLEDVSAEQLEPEHGGVVPLVVPEAMPTDWSREANSQAIWGDVSILAPKDLFDYSMDRDLLSRQLESMQAWIDRGIIRGADDLWDPNLSHLADWLDPNAPPDNPAQASTDSLLVANAYLVHVTLVFADLCARLGKDALAAKYTQQGVRLRQLFQDRYITPHGNLVSLSQTGISLAIIFDLLRNDDPQRHVAADTLERLVRKANYRIATGFAGTPAITHALTRIGRPQLSYGMLLQTECPGWLYPVIKHDATTIWERWDSMLQDGNINPGEMTSFNHYALGAVADWLHSSVGGISPKEPGWKVIRVRPVPGGNLKSARASFDGPYGHVECQWVVDGTNFQMKVMVPPNCQAVVTLPSELIRDYSLQGEPTRTVGSGLHEFNCEYISDEWPPVAIGHHFKRDESLIVPVADGIMMS</sequence>
<dbReference type="PANTHER" id="PTHR33307:SF6">
    <property type="entry name" value="ALPHA-RHAMNOSIDASE (EUROFUNG)-RELATED"/>
    <property type="match status" value="1"/>
</dbReference>
<dbReference type="Pfam" id="PF17389">
    <property type="entry name" value="Bac_rhamnosid6H"/>
    <property type="match status" value="1"/>
</dbReference>
<dbReference type="GO" id="GO:0005975">
    <property type="term" value="P:carbohydrate metabolic process"/>
    <property type="evidence" value="ECO:0007669"/>
    <property type="project" value="InterPro"/>
</dbReference>
<proteinExistence type="predicted"/>
<name>A0A8H5R6B5_9HYPO</name>
<dbReference type="EC" id="3.2.1.40" evidence="2"/>
<dbReference type="Proteomes" id="UP000530670">
    <property type="component" value="Unassembled WGS sequence"/>
</dbReference>
<dbReference type="Gene3D" id="2.60.420.10">
    <property type="entry name" value="Maltose phosphorylase, domain 3"/>
    <property type="match status" value="1"/>
</dbReference>
<dbReference type="InterPro" id="IPR012341">
    <property type="entry name" value="6hp_glycosidase-like_sf"/>
</dbReference>
<keyword evidence="3" id="KW-0378">Hydrolase</keyword>
<gene>
    <name evidence="8" type="ORF">FTJAE_9308</name>
</gene>
<dbReference type="Pfam" id="PF08531">
    <property type="entry name" value="Bac_rhamnosid_N"/>
    <property type="match status" value="1"/>
</dbReference>
<dbReference type="InterPro" id="IPR008928">
    <property type="entry name" value="6-hairpin_glycosidase_sf"/>
</dbReference>
<dbReference type="Gene3D" id="1.50.10.10">
    <property type="match status" value="1"/>
</dbReference>
<dbReference type="InterPro" id="IPR035398">
    <property type="entry name" value="Bac_rhamnosid_C"/>
</dbReference>
<organism evidence="8 9">
    <name type="scientific">Fusarium tjaetaba</name>
    <dbReference type="NCBI Taxonomy" id="1567544"/>
    <lineage>
        <taxon>Eukaryota</taxon>
        <taxon>Fungi</taxon>
        <taxon>Dikarya</taxon>
        <taxon>Ascomycota</taxon>
        <taxon>Pezizomycotina</taxon>
        <taxon>Sordariomycetes</taxon>
        <taxon>Hypocreomycetidae</taxon>
        <taxon>Hypocreales</taxon>
        <taxon>Nectriaceae</taxon>
        <taxon>Fusarium</taxon>
        <taxon>Fusarium fujikuroi species complex</taxon>
    </lineage>
</organism>
<dbReference type="SUPFAM" id="SSF48208">
    <property type="entry name" value="Six-hairpin glycosidases"/>
    <property type="match status" value="1"/>
</dbReference>
<evidence type="ECO:0000256" key="2">
    <source>
        <dbReference type="ARBA" id="ARBA00012652"/>
    </source>
</evidence>
<dbReference type="InterPro" id="IPR035396">
    <property type="entry name" value="Bac_rhamnosid6H"/>
</dbReference>
<feature type="domain" description="Alpha-L-rhamnosidase concanavalin-like" evidence="4">
    <location>
        <begin position="354"/>
        <end position="456"/>
    </location>
</feature>
<dbReference type="InterPro" id="IPR013737">
    <property type="entry name" value="Bac_rhamnosid_N"/>
</dbReference>
<dbReference type="GO" id="GO:0030596">
    <property type="term" value="F:alpha-L-rhamnosidase activity"/>
    <property type="evidence" value="ECO:0007669"/>
    <property type="project" value="UniProtKB-EC"/>
</dbReference>
<evidence type="ECO:0000256" key="1">
    <source>
        <dbReference type="ARBA" id="ARBA00001445"/>
    </source>
</evidence>
<dbReference type="InterPro" id="IPR013783">
    <property type="entry name" value="Ig-like_fold"/>
</dbReference>
<evidence type="ECO:0000259" key="6">
    <source>
        <dbReference type="Pfam" id="PF17389"/>
    </source>
</evidence>
<comment type="caution">
    <text evidence="8">The sequence shown here is derived from an EMBL/GenBank/DDBJ whole genome shotgun (WGS) entry which is preliminary data.</text>
</comment>
<evidence type="ECO:0000313" key="9">
    <source>
        <dbReference type="Proteomes" id="UP000530670"/>
    </source>
</evidence>
<dbReference type="InterPro" id="IPR008902">
    <property type="entry name" value="Rhamnosid_concanavalin"/>
</dbReference>
<evidence type="ECO:0000259" key="4">
    <source>
        <dbReference type="Pfam" id="PF05592"/>
    </source>
</evidence>
<dbReference type="Pfam" id="PF25788">
    <property type="entry name" value="Ig_Rha78A_N"/>
    <property type="match status" value="1"/>
</dbReference>
<evidence type="ECO:0000259" key="5">
    <source>
        <dbReference type="Pfam" id="PF08531"/>
    </source>
</evidence>
<dbReference type="Gene3D" id="2.60.40.10">
    <property type="entry name" value="Immunoglobulins"/>
    <property type="match status" value="1"/>
</dbReference>
<evidence type="ECO:0000259" key="7">
    <source>
        <dbReference type="Pfam" id="PF17390"/>
    </source>
</evidence>
<accession>A0A8H5R6B5</accession>
<dbReference type="EMBL" id="JAAQRI010000212">
    <property type="protein sequence ID" value="KAF5627223.1"/>
    <property type="molecule type" value="Genomic_DNA"/>
</dbReference>
<keyword evidence="9" id="KW-1185">Reference proteome</keyword>
<protein>
    <recommendedName>
        <fullName evidence="2">alpha-L-rhamnosidase</fullName>
        <ecNumber evidence="2">3.2.1.40</ecNumber>
    </recommendedName>
</protein>
<comment type="catalytic activity">
    <reaction evidence="1">
        <text>Hydrolysis of terminal non-reducing alpha-L-rhamnose residues in alpha-L-rhamnosides.</text>
        <dbReference type="EC" id="3.2.1.40"/>
    </reaction>
</comment>
<dbReference type="OrthoDB" id="10036721at2759"/>
<reference evidence="8 9" key="1">
    <citation type="submission" date="2020-05" db="EMBL/GenBank/DDBJ databases">
        <title>Identification and distribution of gene clusters putatively required for synthesis of sphingolipid metabolism inhibitors in phylogenetically diverse species of the filamentous fungus Fusarium.</title>
        <authorList>
            <person name="Kim H.-S."/>
            <person name="Busman M."/>
            <person name="Brown D.W."/>
            <person name="Divon H."/>
            <person name="Uhlig S."/>
            <person name="Proctor R.H."/>
        </authorList>
    </citation>
    <scope>NUCLEOTIDE SEQUENCE [LARGE SCALE GENOMIC DNA]</scope>
    <source>
        <strain evidence="8 9">NRRL 66243</strain>
    </source>
</reference>
<dbReference type="PANTHER" id="PTHR33307">
    <property type="entry name" value="ALPHA-RHAMNOSIDASE (EUROFUNG)"/>
    <property type="match status" value="1"/>
</dbReference>
<evidence type="ECO:0000313" key="8">
    <source>
        <dbReference type="EMBL" id="KAF5627223.1"/>
    </source>
</evidence>